<sequence length="135" mass="14512">MRRCAHYGPGHQVQFLHLRELGRRPWGWRAGTVAEVLGREVVVVAYLDGGDATLWHHEALDHLPVGYPVRLHEGLHALETGAAVLNVALADGVGPVPAPEDVDAWLRQHTPAPVVVADLATGRGVRDVPDAPDGP</sequence>
<reference evidence="1 2" key="1">
    <citation type="submission" date="2019-01" db="EMBL/GenBank/DDBJ databases">
        <title>Nocardioides guangzhouensis sp. nov., an actinobacterium isolated from soil.</title>
        <authorList>
            <person name="Fu Y."/>
            <person name="Cai Y."/>
            <person name="Lin Z."/>
            <person name="Chen P."/>
        </authorList>
    </citation>
    <scope>NUCLEOTIDE SEQUENCE [LARGE SCALE GENOMIC DNA]</scope>
    <source>
        <strain evidence="1 2">NBRC 105384</strain>
    </source>
</reference>
<organism evidence="1 2">
    <name type="scientific">Nocardioides iriomotensis</name>
    <dbReference type="NCBI Taxonomy" id="715784"/>
    <lineage>
        <taxon>Bacteria</taxon>
        <taxon>Bacillati</taxon>
        <taxon>Actinomycetota</taxon>
        <taxon>Actinomycetes</taxon>
        <taxon>Propionibacteriales</taxon>
        <taxon>Nocardioidaceae</taxon>
        <taxon>Nocardioides</taxon>
    </lineage>
</organism>
<dbReference type="OrthoDB" id="5189813at2"/>
<protein>
    <submittedName>
        <fullName evidence="1">Uncharacterized protein</fullName>
    </submittedName>
</protein>
<evidence type="ECO:0000313" key="2">
    <source>
        <dbReference type="Proteomes" id="UP000291189"/>
    </source>
</evidence>
<dbReference type="EMBL" id="SDPU01000035">
    <property type="protein sequence ID" value="RYU09692.1"/>
    <property type="molecule type" value="Genomic_DNA"/>
</dbReference>
<proteinExistence type="predicted"/>
<evidence type="ECO:0000313" key="1">
    <source>
        <dbReference type="EMBL" id="RYU09692.1"/>
    </source>
</evidence>
<accession>A0A4Q5IUU9</accession>
<gene>
    <name evidence="1" type="ORF">ETU37_21965</name>
</gene>
<name>A0A4Q5IUU9_9ACTN</name>
<dbReference type="AlphaFoldDB" id="A0A4Q5IUU9"/>
<dbReference type="RefSeq" id="WP_129989457.1">
    <property type="nucleotide sequence ID" value="NZ_SDPU01000035.1"/>
</dbReference>
<comment type="caution">
    <text evidence="1">The sequence shown here is derived from an EMBL/GenBank/DDBJ whole genome shotgun (WGS) entry which is preliminary data.</text>
</comment>
<dbReference type="Proteomes" id="UP000291189">
    <property type="component" value="Unassembled WGS sequence"/>
</dbReference>
<keyword evidence="2" id="KW-1185">Reference proteome</keyword>